<comment type="caution">
    <text evidence="2">The sequence shown here is derived from an EMBL/GenBank/DDBJ whole genome shotgun (WGS) entry which is preliminary data.</text>
</comment>
<dbReference type="SUPFAM" id="SSF48371">
    <property type="entry name" value="ARM repeat"/>
    <property type="match status" value="1"/>
</dbReference>
<feature type="non-terminal residue" evidence="2">
    <location>
        <position position="171"/>
    </location>
</feature>
<gene>
    <name evidence="2" type="ORF">OXX778_LOCUS19650</name>
</gene>
<dbReference type="OrthoDB" id="514777at2759"/>
<dbReference type="SMART" id="SM00515">
    <property type="entry name" value="eIF5C"/>
    <property type="match status" value="1"/>
</dbReference>
<dbReference type="EMBL" id="CAJNOC010006065">
    <property type="protein sequence ID" value="CAF1069214.1"/>
    <property type="molecule type" value="Genomic_DNA"/>
</dbReference>
<dbReference type="InterPro" id="IPR003307">
    <property type="entry name" value="W2_domain"/>
</dbReference>
<evidence type="ECO:0000259" key="1">
    <source>
        <dbReference type="PROSITE" id="PS51363"/>
    </source>
</evidence>
<keyword evidence="3" id="KW-1185">Reference proteome</keyword>
<dbReference type="Gene3D" id="1.25.40.180">
    <property type="match status" value="1"/>
</dbReference>
<dbReference type="PROSITE" id="PS51363">
    <property type="entry name" value="W2"/>
    <property type="match status" value="1"/>
</dbReference>
<accession>A0A814LU07</accession>
<organism evidence="2 3">
    <name type="scientific">Brachionus calyciflorus</name>
    <dbReference type="NCBI Taxonomy" id="104777"/>
    <lineage>
        <taxon>Eukaryota</taxon>
        <taxon>Metazoa</taxon>
        <taxon>Spiralia</taxon>
        <taxon>Gnathifera</taxon>
        <taxon>Rotifera</taxon>
        <taxon>Eurotatoria</taxon>
        <taxon>Monogononta</taxon>
        <taxon>Pseudotrocha</taxon>
        <taxon>Ploima</taxon>
        <taxon>Brachionidae</taxon>
        <taxon>Brachionus</taxon>
    </lineage>
</organism>
<dbReference type="Proteomes" id="UP000663879">
    <property type="component" value="Unassembled WGS sequence"/>
</dbReference>
<sequence>EHKLQSIEQLIFSSLLIDQIENKLNQIFTPSVENKVIFDKIEKEYSPSECSSKPFIRALVIAVCNSCYNEKKIDTDLFKKRVPILKKYITNKGDLELESLFAIQTLTHRIIFDLMYDEEIVREDVFLTWRTEDREEGHGICVLSLKAFFDWLTDGYNDIDDYFFQKINKNH</sequence>
<dbReference type="Pfam" id="PF02020">
    <property type="entry name" value="W2"/>
    <property type="match status" value="1"/>
</dbReference>
<name>A0A814LU07_9BILA</name>
<evidence type="ECO:0000313" key="2">
    <source>
        <dbReference type="EMBL" id="CAF1069214.1"/>
    </source>
</evidence>
<evidence type="ECO:0000313" key="3">
    <source>
        <dbReference type="Proteomes" id="UP000663879"/>
    </source>
</evidence>
<dbReference type="InterPro" id="IPR016024">
    <property type="entry name" value="ARM-type_fold"/>
</dbReference>
<dbReference type="AlphaFoldDB" id="A0A814LU07"/>
<proteinExistence type="predicted"/>
<feature type="domain" description="W2" evidence="1">
    <location>
        <begin position="6"/>
        <end position="162"/>
    </location>
</feature>
<dbReference type="CDD" id="cd11559">
    <property type="entry name" value="W2_eIF4G1_like"/>
    <property type="match status" value="1"/>
</dbReference>
<protein>
    <recommendedName>
        <fullName evidence="1">W2 domain-containing protein</fullName>
    </recommendedName>
</protein>
<reference evidence="2" key="1">
    <citation type="submission" date="2021-02" db="EMBL/GenBank/DDBJ databases">
        <authorList>
            <person name="Nowell W R."/>
        </authorList>
    </citation>
    <scope>NUCLEOTIDE SEQUENCE</scope>
    <source>
        <strain evidence="2">Ploen Becks lab</strain>
    </source>
</reference>